<dbReference type="AlphaFoldDB" id="A0A3B0U2Y1"/>
<feature type="compositionally biased region" description="Polar residues" evidence="1">
    <location>
        <begin position="7"/>
        <end position="33"/>
    </location>
</feature>
<gene>
    <name evidence="2" type="ORF">MNBD_BACTEROID01-2060</name>
</gene>
<reference evidence="2" key="1">
    <citation type="submission" date="2018-06" db="EMBL/GenBank/DDBJ databases">
        <authorList>
            <person name="Zhirakovskaya E."/>
        </authorList>
    </citation>
    <scope>NUCLEOTIDE SEQUENCE</scope>
</reference>
<dbReference type="EMBL" id="UOEP01000092">
    <property type="protein sequence ID" value="VAW18789.1"/>
    <property type="molecule type" value="Genomic_DNA"/>
</dbReference>
<accession>A0A3B0U2Y1</accession>
<evidence type="ECO:0000256" key="1">
    <source>
        <dbReference type="SAM" id="MobiDB-lite"/>
    </source>
</evidence>
<organism evidence="2">
    <name type="scientific">hydrothermal vent metagenome</name>
    <dbReference type="NCBI Taxonomy" id="652676"/>
    <lineage>
        <taxon>unclassified sequences</taxon>
        <taxon>metagenomes</taxon>
        <taxon>ecological metagenomes</taxon>
    </lineage>
</organism>
<proteinExistence type="predicted"/>
<sequence>MKVAPSHTYTLASRTSRPANQNLPKSMAAQTHIETTDEKHKKHNNAYKSLGNRQLN</sequence>
<name>A0A3B0U2Y1_9ZZZZ</name>
<feature type="region of interest" description="Disordered" evidence="1">
    <location>
        <begin position="1"/>
        <end position="56"/>
    </location>
</feature>
<protein>
    <submittedName>
        <fullName evidence="2">Uncharacterized protein</fullName>
    </submittedName>
</protein>
<evidence type="ECO:0000313" key="2">
    <source>
        <dbReference type="EMBL" id="VAW18789.1"/>
    </source>
</evidence>